<dbReference type="EMBL" id="JAUONS010000002">
    <property type="protein sequence ID" value="MDO6361200.1"/>
    <property type="molecule type" value="Genomic_DNA"/>
</dbReference>
<dbReference type="AlphaFoldDB" id="A0ABD5A0L3"/>
<accession>A0ABD5A0L3</accession>
<organism evidence="2 3">
    <name type="scientific">Lactobacillus paragasseri</name>
    <dbReference type="NCBI Taxonomy" id="2107999"/>
    <lineage>
        <taxon>Bacteria</taxon>
        <taxon>Bacillati</taxon>
        <taxon>Bacillota</taxon>
        <taxon>Bacilli</taxon>
        <taxon>Lactobacillales</taxon>
        <taxon>Lactobacillaceae</taxon>
        <taxon>Lactobacillus</taxon>
    </lineage>
</organism>
<evidence type="ECO:0000313" key="3">
    <source>
        <dbReference type="Proteomes" id="UP001169713"/>
    </source>
</evidence>
<proteinExistence type="predicted"/>
<keyword evidence="1" id="KW-0812">Transmembrane</keyword>
<keyword evidence="1" id="KW-0472">Membrane</keyword>
<evidence type="ECO:0000256" key="1">
    <source>
        <dbReference type="SAM" id="Phobius"/>
    </source>
</evidence>
<sequence>MAIFDTIAGILFVLALIFFFVFIGFTITFFIGLIGKYKNTKRIGLIGLAITGISTVLFFGVGLGSEAIYNHQQEQIAKENEKEFSHYSKEFKESYIEIAKNSESVANYIGDQWKDKMDDDDFDVDKVVESALEDKVTETADIKDELDSIENTYTKVVMYADKSTAKKYKSAYSDLKNFADLATNPRGSYSSYVDKFNDLDDKVATDIKEL</sequence>
<protein>
    <submittedName>
        <fullName evidence="2">Tripartite tricarboxylate transporter TctB family protein</fullName>
    </submittedName>
</protein>
<feature type="transmembrane region" description="Helical" evidence="1">
    <location>
        <begin position="43"/>
        <end position="63"/>
    </location>
</feature>
<name>A0ABD5A0L3_9LACO</name>
<feature type="transmembrane region" description="Helical" evidence="1">
    <location>
        <begin position="6"/>
        <end position="31"/>
    </location>
</feature>
<reference evidence="2" key="1">
    <citation type="submission" date="2023-07" db="EMBL/GenBank/DDBJ databases">
        <title>Whole Genome Sequencing of Colonoscopy isolates.</title>
        <authorList>
            <person name="Surve S.V."/>
            <person name="Valls R.A."/>
            <person name="Barrak K.E."/>
            <person name="Gardner T.B."/>
            <person name="O'Toole G.A."/>
        </authorList>
    </citation>
    <scope>NUCLEOTIDE SEQUENCE</scope>
    <source>
        <strain evidence="2">GP0003</strain>
    </source>
</reference>
<gene>
    <name evidence="2" type="ORF">Q4436_03580</name>
</gene>
<dbReference type="Proteomes" id="UP001169713">
    <property type="component" value="Unassembled WGS sequence"/>
</dbReference>
<dbReference type="RefSeq" id="WP_262334138.1">
    <property type="nucleotide sequence ID" value="NZ_JANZQG010000004.1"/>
</dbReference>
<keyword evidence="1" id="KW-1133">Transmembrane helix</keyword>
<comment type="caution">
    <text evidence="2">The sequence shown here is derived from an EMBL/GenBank/DDBJ whole genome shotgun (WGS) entry which is preliminary data.</text>
</comment>
<evidence type="ECO:0000313" key="2">
    <source>
        <dbReference type="EMBL" id="MDO6361200.1"/>
    </source>
</evidence>